<dbReference type="InterPro" id="IPR011006">
    <property type="entry name" value="CheY-like_superfamily"/>
</dbReference>
<dbReference type="InterPro" id="IPR005467">
    <property type="entry name" value="His_kinase_dom"/>
</dbReference>
<dbReference type="CDD" id="cd00082">
    <property type="entry name" value="HisKA"/>
    <property type="match status" value="1"/>
</dbReference>
<dbReference type="InterPro" id="IPR000014">
    <property type="entry name" value="PAS"/>
</dbReference>
<feature type="domain" description="PAC" evidence="12">
    <location>
        <begin position="629"/>
        <end position="682"/>
    </location>
</feature>
<feature type="domain" description="Response regulatory" evidence="10">
    <location>
        <begin position="1229"/>
        <end position="1344"/>
    </location>
</feature>
<dbReference type="Gene3D" id="1.10.287.130">
    <property type="match status" value="1"/>
</dbReference>
<dbReference type="SUPFAM" id="SSF53850">
    <property type="entry name" value="Periplasmic binding protein-like II"/>
    <property type="match status" value="1"/>
</dbReference>
<gene>
    <name evidence="13" type="ORF">EV194_104131</name>
</gene>
<dbReference type="InterPro" id="IPR001638">
    <property type="entry name" value="Solute-binding_3/MltF_N"/>
</dbReference>
<keyword evidence="7" id="KW-1133">Transmembrane helix</keyword>
<dbReference type="Pfam" id="PF00072">
    <property type="entry name" value="Response_reg"/>
    <property type="match status" value="1"/>
</dbReference>
<dbReference type="CDD" id="cd00130">
    <property type="entry name" value="PAS"/>
    <property type="match status" value="4"/>
</dbReference>
<dbReference type="InterPro" id="IPR013655">
    <property type="entry name" value="PAS_fold_3"/>
</dbReference>
<dbReference type="GO" id="GO:0005886">
    <property type="term" value="C:plasma membrane"/>
    <property type="evidence" value="ECO:0007669"/>
    <property type="project" value="TreeGrafter"/>
</dbReference>
<reference evidence="13 14" key="1">
    <citation type="submission" date="2019-03" db="EMBL/GenBank/DDBJ databases">
        <title>Genomic Encyclopedia of Type Strains, Phase IV (KMG-IV): sequencing the most valuable type-strain genomes for metagenomic binning, comparative biology and taxonomic classification.</title>
        <authorList>
            <person name="Goeker M."/>
        </authorList>
    </citation>
    <scope>NUCLEOTIDE SEQUENCE [LARGE SCALE GENOMIC DNA]</scope>
    <source>
        <strain evidence="13 14">DSM 24179</strain>
    </source>
</reference>
<feature type="domain" description="PAC" evidence="12">
    <location>
        <begin position="496"/>
        <end position="551"/>
    </location>
</feature>
<dbReference type="InterPro" id="IPR001789">
    <property type="entry name" value="Sig_transdc_resp-reg_receiver"/>
</dbReference>
<evidence type="ECO:0000313" key="13">
    <source>
        <dbReference type="EMBL" id="TCO08820.1"/>
    </source>
</evidence>
<evidence type="ECO:0000256" key="5">
    <source>
        <dbReference type="ARBA" id="ARBA00022777"/>
    </source>
</evidence>
<keyword evidence="8" id="KW-0732">Signal</keyword>
<comment type="catalytic activity">
    <reaction evidence="1">
        <text>ATP + protein L-histidine = ADP + protein N-phospho-L-histidine.</text>
        <dbReference type="EC" id="2.7.13.3"/>
    </reaction>
</comment>
<evidence type="ECO:0000256" key="8">
    <source>
        <dbReference type="SAM" id="SignalP"/>
    </source>
</evidence>
<evidence type="ECO:0000313" key="14">
    <source>
        <dbReference type="Proteomes" id="UP000295221"/>
    </source>
</evidence>
<dbReference type="PROSITE" id="PS50112">
    <property type="entry name" value="PAS"/>
    <property type="match status" value="3"/>
</dbReference>
<feature type="transmembrane region" description="Helical" evidence="7">
    <location>
        <begin position="266"/>
        <end position="284"/>
    </location>
</feature>
<feature type="modified residue" description="4-aspartylphosphate" evidence="6">
    <location>
        <position position="1279"/>
    </location>
</feature>
<dbReference type="SMART" id="SM00091">
    <property type="entry name" value="PAS"/>
    <property type="match status" value="4"/>
</dbReference>
<keyword evidence="3 6" id="KW-0597">Phosphoprotein</keyword>
<dbReference type="CDD" id="cd13704">
    <property type="entry name" value="PBP2_HisK"/>
    <property type="match status" value="1"/>
</dbReference>
<sequence length="1345" mass="154265">MKNLTLIFILLFGHSTFFLQAEAEYTSIYAPIRRQIIIKGDQFYPPYEFINQKGEPDGFNIQLFKALANELNLDYKLELAPWHQVREELEAGKIDVITGMLVSPYRSEKIRFGIPHSVMTHGLFTHKDSKVQSMDDIHGLEIIVQKGDIMHDYLIENNITKDIIAVNDQLEALRLLENNQHDAALLGNFQGMHLIKNFNIKNVVLRSSDIEPQRYAMAVKKNNDALLWTLNMGLYQLKTNGTYDELYNKWFSIYERGYYAKKIRPYILGLLAFITLLVIFVIILRKKVKQALKKQKESEDKLLSLSKVAPIGLGMIKNDIILEVNDYLLQILGYKRKEIEGKNIRSFFETSEEFYRIKNIILQQINSDSFGFCEAKIINKSGEYIYTIITAGSMDDTENTNSVIFTLTDITSHKQNTNLINEANERLRFHLENTPLGVIEIDQNLRIKVWSRQAEKIFGWSADETIGKTEKELNMIHEEDEEFVCNALEQLAAGHFKRNVIINKNINKKGNILHCEWYNSAIYNDKGELISIFSLINNVTDLRKAEKQVQEEQQRLKWSVDAADIGTWEWNIQTNRIRCNDNYYNMLGYDPGELNIDSFDSWEKMVHPDDLAQSKKLLMNHLENPDSIYETELRMRHKNGGWLSVLDRGRIISHTPKGLPMIMVGTHTDISRIKEAEKQIRQNEARLQSMVNLMQQDTNDIRHLLDYALEEAIKLTESQIGFIYSFDQEKQHFQMQTVSKNAVANCQIDAWDECLELEKTGMWSESVRQKKPLVFNNFKEEVQLSKGYPEGHVPIVKYLSIPVIIEGKIVLVVGLANKQTDYNQHDILQITLLMDTIWHVIEKKKSDKELQKLSVATEQSPSSTIITNIDGVIEYVNQKYLDTTGYKQEELIGEPLTILKPDHTTLEEHNNIWRRLKNGLNWKGEHQNQKKSGDFYWESVSISPIFDDKGIITNFVMVSEDISYDKQLQSELIEAKEKAEENDKLKTAFLNNLSHEVRTPLNAIVGFSELIDDDTLASSKKSLYAKSVVKSSKQLLSLIENIVSIAVIEAGQVKIIECETNINHLLHEVYNQMEATNENKEVKLKVVSSIERCNEEIITDSGKLTQILTNLIDNALKFTPKGYVKFGCSKNERYLNFFVEDNGVGFPMEIHEELFQKFRQGTNSISGLQSGMGLGLPIAKSYIDLLNGSISIQSEPKKGTKIEIKLPYKPKQNNMTDETSISPIPAGKTILVADDVEINHLLIVEMLEELKLNVLYARNGIEAIKLIERFPAIELILMDIKMPGMDGYKATAEIKKLKPEIIIIAQTAYALAGDKNKAQEAGCDDYISKPIDRKELIRVLSQYLK</sequence>
<dbReference type="SUPFAM" id="SSF47384">
    <property type="entry name" value="Homodimeric domain of signal transducing histidine kinase"/>
    <property type="match status" value="1"/>
</dbReference>
<dbReference type="GO" id="GO:0000155">
    <property type="term" value="F:phosphorelay sensor kinase activity"/>
    <property type="evidence" value="ECO:0007669"/>
    <property type="project" value="InterPro"/>
</dbReference>
<dbReference type="PROSITE" id="PS50109">
    <property type="entry name" value="HIS_KIN"/>
    <property type="match status" value="1"/>
</dbReference>
<dbReference type="Pfam" id="PF02518">
    <property type="entry name" value="HATPase_c"/>
    <property type="match status" value="1"/>
</dbReference>
<dbReference type="CDD" id="cd17546">
    <property type="entry name" value="REC_hyHK_CKI1_RcsC-like"/>
    <property type="match status" value="1"/>
</dbReference>
<dbReference type="EC" id="2.7.13.3" evidence="2"/>
<dbReference type="Pfam" id="PF00497">
    <property type="entry name" value="SBP_bac_3"/>
    <property type="match status" value="1"/>
</dbReference>
<name>A0A4R2GJG9_9BACT</name>
<dbReference type="EMBL" id="SLWK01000004">
    <property type="protein sequence ID" value="TCO08820.1"/>
    <property type="molecule type" value="Genomic_DNA"/>
</dbReference>
<dbReference type="Pfam" id="PF08447">
    <property type="entry name" value="PAS_3"/>
    <property type="match status" value="1"/>
</dbReference>
<dbReference type="InterPro" id="IPR003018">
    <property type="entry name" value="GAF"/>
</dbReference>
<dbReference type="InterPro" id="IPR036890">
    <property type="entry name" value="HATPase_C_sf"/>
</dbReference>
<dbReference type="PRINTS" id="PR00344">
    <property type="entry name" value="BCTRLSENSOR"/>
</dbReference>
<dbReference type="SMART" id="SM00388">
    <property type="entry name" value="HisKA"/>
    <property type="match status" value="1"/>
</dbReference>
<dbReference type="InterPro" id="IPR029016">
    <property type="entry name" value="GAF-like_dom_sf"/>
</dbReference>
<protein>
    <recommendedName>
        <fullName evidence="2">histidine kinase</fullName>
        <ecNumber evidence="2">2.7.13.3</ecNumber>
    </recommendedName>
</protein>
<feature type="domain" description="Histidine kinase" evidence="9">
    <location>
        <begin position="992"/>
        <end position="1210"/>
    </location>
</feature>
<evidence type="ECO:0000256" key="1">
    <source>
        <dbReference type="ARBA" id="ARBA00000085"/>
    </source>
</evidence>
<dbReference type="InterPro" id="IPR003661">
    <property type="entry name" value="HisK_dim/P_dom"/>
</dbReference>
<dbReference type="SMART" id="SM00387">
    <property type="entry name" value="HATPase_c"/>
    <property type="match status" value="1"/>
</dbReference>
<dbReference type="InterPro" id="IPR003594">
    <property type="entry name" value="HATPase_dom"/>
</dbReference>
<keyword evidence="7" id="KW-0472">Membrane</keyword>
<dbReference type="PANTHER" id="PTHR43047">
    <property type="entry name" value="TWO-COMPONENT HISTIDINE PROTEIN KINASE"/>
    <property type="match status" value="1"/>
</dbReference>
<dbReference type="SMART" id="SM00062">
    <property type="entry name" value="PBPb"/>
    <property type="match status" value="1"/>
</dbReference>
<feature type="chain" id="PRO_5020458566" description="histidine kinase" evidence="8">
    <location>
        <begin position="24"/>
        <end position="1345"/>
    </location>
</feature>
<dbReference type="InterPro" id="IPR035965">
    <property type="entry name" value="PAS-like_dom_sf"/>
</dbReference>
<dbReference type="Pfam" id="PF00512">
    <property type="entry name" value="HisKA"/>
    <property type="match status" value="1"/>
</dbReference>
<dbReference type="NCBIfam" id="TIGR00229">
    <property type="entry name" value="sensory_box"/>
    <property type="match status" value="4"/>
</dbReference>
<dbReference type="PANTHER" id="PTHR43047:SF72">
    <property type="entry name" value="OSMOSENSING HISTIDINE PROTEIN KINASE SLN1"/>
    <property type="match status" value="1"/>
</dbReference>
<dbReference type="InterPro" id="IPR036097">
    <property type="entry name" value="HisK_dim/P_sf"/>
</dbReference>
<evidence type="ECO:0000256" key="4">
    <source>
        <dbReference type="ARBA" id="ARBA00022679"/>
    </source>
</evidence>
<dbReference type="SUPFAM" id="SSF55785">
    <property type="entry name" value="PYP-like sensor domain (PAS domain)"/>
    <property type="match status" value="4"/>
</dbReference>
<dbReference type="SUPFAM" id="SSF55781">
    <property type="entry name" value="GAF domain-like"/>
    <property type="match status" value="1"/>
</dbReference>
<keyword evidence="4" id="KW-0808">Transferase</keyword>
<dbReference type="InterPro" id="IPR013767">
    <property type="entry name" value="PAS_fold"/>
</dbReference>
<dbReference type="GO" id="GO:0006355">
    <property type="term" value="P:regulation of DNA-templated transcription"/>
    <property type="evidence" value="ECO:0007669"/>
    <property type="project" value="InterPro"/>
</dbReference>
<dbReference type="Gene3D" id="3.40.50.2300">
    <property type="match status" value="1"/>
</dbReference>
<dbReference type="SUPFAM" id="SSF55874">
    <property type="entry name" value="ATPase domain of HSP90 chaperone/DNA topoisomerase II/histidine kinase"/>
    <property type="match status" value="1"/>
</dbReference>
<dbReference type="Pfam" id="PF13185">
    <property type="entry name" value="GAF_2"/>
    <property type="match status" value="1"/>
</dbReference>
<feature type="domain" description="PAS" evidence="11">
    <location>
        <begin position="849"/>
        <end position="902"/>
    </location>
</feature>
<feature type="domain" description="PAC" evidence="12">
    <location>
        <begin position="922"/>
        <end position="974"/>
    </location>
</feature>
<evidence type="ECO:0000256" key="6">
    <source>
        <dbReference type="PROSITE-ProRule" id="PRU00169"/>
    </source>
</evidence>
<dbReference type="PROSITE" id="PS50110">
    <property type="entry name" value="RESPONSE_REGULATORY"/>
    <property type="match status" value="1"/>
</dbReference>
<evidence type="ECO:0000256" key="3">
    <source>
        <dbReference type="ARBA" id="ARBA00022553"/>
    </source>
</evidence>
<feature type="domain" description="PAS" evidence="11">
    <location>
        <begin position="552"/>
        <end position="625"/>
    </location>
</feature>
<dbReference type="Proteomes" id="UP000295221">
    <property type="component" value="Unassembled WGS sequence"/>
</dbReference>
<dbReference type="InterPro" id="IPR004358">
    <property type="entry name" value="Sig_transdc_His_kin-like_C"/>
</dbReference>
<dbReference type="Pfam" id="PF13426">
    <property type="entry name" value="PAS_9"/>
    <property type="match status" value="2"/>
</dbReference>
<organism evidence="13 14">
    <name type="scientific">Natronoflexus pectinivorans</name>
    <dbReference type="NCBI Taxonomy" id="682526"/>
    <lineage>
        <taxon>Bacteria</taxon>
        <taxon>Pseudomonadati</taxon>
        <taxon>Bacteroidota</taxon>
        <taxon>Bacteroidia</taxon>
        <taxon>Marinilabiliales</taxon>
        <taxon>Marinilabiliaceae</taxon>
        <taxon>Natronoflexus</taxon>
    </lineage>
</organism>
<comment type="caution">
    <text evidence="13">The sequence shown here is derived from an EMBL/GenBank/DDBJ whole genome shotgun (WGS) entry which is preliminary data.</text>
</comment>
<feature type="domain" description="PAS" evidence="11">
    <location>
        <begin position="423"/>
        <end position="495"/>
    </location>
</feature>
<dbReference type="InterPro" id="IPR000700">
    <property type="entry name" value="PAS-assoc_C"/>
</dbReference>
<evidence type="ECO:0000259" key="9">
    <source>
        <dbReference type="PROSITE" id="PS50109"/>
    </source>
</evidence>
<dbReference type="SUPFAM" id="SSF52172">
    <property type="entry name" value="CheY-like"/>
    <property type="match status" value="1"/>
</dbReference>
<keyword evidence="5" id="KW-0418">Kinase</keyword>
<dbReference type="RefSeq" id="WP_132433404.1">
    <property type="nucleotide sequence ID" value="NZ_SLWK01000004.1"/>
</dbReference>
<evidence type="ECO:0000259" key="11">
    <source>
        <dbReference type="PROSITE" id="PS50112"/>
    </source>
</evidence>
<dbReference type="InterPro" id="IPR001610">
    <property type="entry name" value="PAC"/>
</dbReference>
<dbReference type="SMART" id="SM00086">
    <property type="entry name" value="PAC"/>
    <property type="match status" value="4"/>
</dbReference>
<dbReference type="Gene3D" id="3.40.190.10">
    <property type="entry name" value="Periplasmic binding protein-like II"/>
    <property type="match status" value="2"/>
</dbReference>
<dbReference type="Gene3D" id="3.30.450.20">
    <property type="entry name" value="PAS domain"/>
    <property type="match status" value="4"/>
</dbReference>
<evidence type="ECO:0000256" key="7">
    <source>
        <dbReference type="SAM" id="Phobius"/>
    </source>
</evidence>
<keyword evidence="14" id="KW-1185">Reference proteome</keyword>
<dbReference type="Gene3D" id="3.30.450.40">
    <property type="match status" value="1"/>
</dbReference>
<dbReference type="Gene3D" id="3.30.565.10">
    <property type="entry name" value="Histidine kinase-like ATPase, C-terminal domain"/>
    <property type="match status" value="1"/>
</dbReference>
<accession>A0A4R2GJG9</accession>
<dbReference type="OrthoDB" id="1108921at2"/>
<proteinExistence type="predicted"/>
<evidence type="ECO:0000256" key="2">
    <source>
        <dbReference type="ARBA" id="ARBA00012438"/>
    </source>
</evidence>
<feature type="signal peptide" evidence="8">
    <location>
        <begin position="1"/>
        <end position="23"/>
    </location>
</feature>
<dbReference type="SMART" id="SM00448">
    <property type="entry name" value="REC"/>
    <property type="match status" value="1"/>
</dbReference>
<evidence type="ECO:0000259" key="12">
    <source>
        <dbReference type="PROSITE" id="PS50113"/>
    </source>
</evidence>
<dbReference type="Pfam" id="PF00989">
    <property type="entry name" value="PAS"/>
    <property type="match status" value="1"/>
</dbReference>
<dbReference type="PROSITE" id="PS50113">
    <property type="entry name" value="PAC"/>
    <property type="match status" value="3"/>
</dbReference>
<keyword evidence="7" id="KW-0812">Transmembrane</keyword>
<evidence type="ECO:0000259" key="10">
    <source>
        <dbReference type="PROSITE" id="PS50110"/>
    </source>
</evidence>
<dbReference type="GO" id="GO:0009927">
    <property type="term" value="F:histidine phosphotransfer kinase activity"/>
    <property type="evidence" value="ECO:0007669"/>
    <property type="project" value="TreeGrafter"/>
</dbReference>